<evidence type="ECO:0000259" key="4">
    <source>
        <dbReference type="PROSITE" id="PS50280"/>
    </source>
</evidence>
<dbReference type="EnsemblFungi" id="CPAR2_502780-T">
    <property type="protein sequence ID" value="CPAR2_502780-T-p1"/>
    <property type="gene ID" value="CPAR2_502780"/>
</dbReference>
<sequence>MEDFDTRLSELSKWINSTSYGGKLSRETYISSDLVVKDVKGSGRGVYASENVNPNSLIINIPHRFLLNFVTVLNHIAKYNGMILANHAIVPSDMNHDAYTKVYQRLSKDELIKLSSFQLLSMYISIERKRNHSYWRPFINMLPSIDDFSLMPINFDEDTLSLLPESTKAMHHKVLQRFDHDYQVIVDLLRRKSVDVSSVVTRDEFLLSWLSINSRCLFMKLPTSSSPSDNFTMAPYVDFINHSPDDHCNLKIDGKGFQVFTTSAYSRDEQLYFSYGPHSNEFLLTEYGFIIVDNKWDDINVSKEILFLLKPNHVEFLKQYDYFDNYTVNREGMSFRTEVALAAFQESNPQESRRLIALINGTFEGSSYMTVSSRIISEILEKIIHEAEQYQYLQYADDPNPIRRSRMKTIGQIYRNRKQLSRNVIDNLTKLQT</sequence>
<dbReference type="eggNOG" id="KOG1337">
    <property type="taxonomic scope" value="Eukaryota"/>
</dbReference>
<proteinExistence type="predicted"/>
<dbReference type="STRING" id="578454.G8BGQ6"/>
<dbReference type="EMBL" id="HE605207">
    <property type="protein sequence ID" value="CCE44053.1"/>
    <property type="molecule type" value="Genomic_DNA"/>
</dbReference>
<dbReference type="AlphaFoldDB" id="G8BGQ6"/>
<evidence type="ECO:0000313" key="6">
    <source>
        <dbReference type="EMBL" id="CCE44053.1"/>
    </source>
</evidence>
<dbReference type="InterPro" id="IPR050600">
    <property type="entry name" value="SETD3_SETD6_MTase"/>
</dbReference>
<reference evidence="7" key="4">
    <citation type="submission" date="2025-05" db="UniProtKB">
        <authorList>
            <consortium name="EnsemblFungi"/>
        </authorList>
    </citation>
    <scope>IDENTIFICATION</scope>
</reference>
<dbReference type="PROSITE" id="PS50280">
    <property type="entry name" value="SET"/>
    <property type="match status" value="1"/>
</dbReference>
<dbReference type="Gene3D" id="3.90.1410.10">
    <property type="entry name" value="set domain protein methyltransferase, domain 1"/>
    <property type="match status" value="1"/>
</dbReference>
<evidence type="ECO:0000256" key="3">
    <source>
        <dbReference type="ARBA" id="ARBA00022691"/>
    </source>
</evidence>
<dbReference type="InterPro" id="IPR046341">
    <property type="entry name" value="SET_dom_sf"/>
</dbReference>
<keyword evidence="2" id="KW-0808">Transferase</keyword>
<dbReference type="PANTHER" id="PTHR13271">
    <property type="entry name" value="UNCHARACTERIZED PUTATIVE METHYLTRANSFERASE"/>
    <property type="match status" value="1"/>
</dbReference>
<dbReference type="InterPro" id="IPR016852">
    <property type="entry name" value="SET_MeTrfase"/>
</dbReference>
<keyword evidence="8" id="KW-1185">Reference proteome</keyword>
<organism evidence="6 8">
    <name type="scientific">Candida parapsilosis (strain CDC 317 / ATCC MYA-4646)</name>
    <name type="common">Yeast</name>
    <name type="synonym">Monilia parapsilosis</name>
    <dbReference type="NCBI Taxonomy" id="578454"/>
    <lineage>
        <taxon>Eukaryota</taxon>
        <taxon>Fungi</taxon>
        <taxon>Dikarya</taxon>
        <taxon>Ascomycota</taxon>
        <taxon>Saccharomycotina</taxon>
        <taxon>Pichiomycetes</taxon>
        <taxon>Debaryomycetaceae</taxon>
        <taxon>Candida/Lodderomyces clade</taxon>
        <taxon>Candida</taxon>
    </lineage>
</organism>
<dbReference type="InterPro" id="IPR044429">
    <property type="entry name" value="SETD4_SET"/>
</dbReference>
<dbReference type="CDD" id="cd19177">
    <property type="entry name" value="SET_SETD4"/>
    <property type="match status" value="1"/>
</dbReference>
<evidence type="ECO:0000256" key="2">
    <source>
        <dbReference type="ARBA" id="ARBA00022679"/>
    </source>
</evidence>
<dbReference type="PANTHER" id="PTHR13271:SF47">
    <property type="entry name" value="ACTIN-HISTIDINE N-METHYLTRANSFERASE"/>
    <property type="match status" value="1"/>
</dbReference>
<evidence type="ECO:0000313" key="7">
    <source>
        <dbReference type="EnsemblFungi" id="CPAR2_502780-T-p1"/>
    </source>
</evidence>
<gene>
    <name evidence="5 6" type="ordered locus">CPAR2_502780</name>
</gene>
<name>G8BGQ6_CANPC</name>
<protein>
    <submittedName>
        <fullName evidence="7">SET domain-containing protein</fullName>
    </submittedName>
</protein>
<keyword evidence="1" id="KW-0489">Methyltransferase</keyword>
<evidence type="ECO:0000313" key="5">
    <source>
        <dbReference type="CGD" id="CAL0000148213"/>
    </source>
</evidence>
<dbReference type="SUPFAM" id="SSF82199">
    <property type="entry name" value="SET domain"/>
    <property type="match status" value="1"/>
</dbReference>
<accession>A0AAJ8W4V0</accession>
<evidence type="ECO:0000313" key="8">
    <source>
        <dbReference type="Proteomes" id="UP000005221"/>
    </source>
</evidence>
<dbReference type="GO" id="GO:0032259">
    <property type="term" value="P:methylation"/>
    <property type="evidence" value="ECO:0007669"/>
    <property type="project" value="UniProtKB-KW"/>
</dbReference>
<dbReference type="PIRSF" id="PIRSF027158">
    <property type="entry name" value="Lys_MTase_YDR198C_prd"/>
    <property type="match status" value="1"/>
</dbReference>
<dbReference type="VEuPathDB" id="FungiDB:CPAR2_502780"/>
<keyword evidence="3" id="KW-0949">S-adenosyl-L-methionine</keyword>
<reference evidence="8" key="1">
    <citation type="journal article" date="2009" name="Nature">
        <title>Evolution of pathogenicity and sexual reproduction in eight Candida genomes.</title>
        <authorList>
            <person name="Butler G."/>
            <person name="Rasmussen M.D."/>
            <person name="Lin M.F."/>
            <person name="Santos M.A."/>
            <person name="Sakthikumar S."/>
            <person name="Munro C.A."/>
            <person name="Rheinbay E."/>
            <person name="Grabherr M."/>
            <person name="Forche A."/>
            <person name="Reedy J.L."/>
            <person name="Agrafioti I."/>
            <person name="Arnaud M.B."/>
            <person name="Bates S."/>
            <person name="Brown A.J."/>
            <person name="Brunke S."/>
            <person name="Costanzo M.C."/>
            <person name="Fitzpatrick D.A."/>
            <person name="de Groot P.W."/>
            <person name="Harris D."/>
            <person name="Hoyer L.L."/>
            <person name="Hube B."/>
            <person name="Klis F.M."/>
            <person name="Kodira C."/>
            <person name="Lennard N."/>
            <person name="Logue M.E."/>
            <person name="Martin R."/>
            <person name="Neiman A.M."/>
            <person name="Nikolaou E."/>
            <person name="Quail M.A."/>
            <person name="Quinn J."/>
            <person name="Santos M.C."/>
            <person name="Schmitzberger F.F."/>
            <person name="Sherlock G."/>
            <person name="Shah P."/>
            <person name="Silverstein K.A."/>
            <person name="Skrzypek M.S."/>
            <person name="Soll D."/>
            <person name="Staggs R."/>
            <person name="Stansfield I."/>
            <person name="Stumpf M.P."/>
            <person name="Sudbery P.E."/>
            <person name="Srikantha T."/>
            <person name="Zeng Q."/>
            <person name="Berman J."/>
            <person name="Berriman M."/>
            <person name="Heitman J."/>
            <person name="Gow N.A."/>
            <person name="Lorenz M.C."/>
            <person name="Birren B.W."/>
            <person name="Kellis M."/>
            <person name="Cuomo C.A."/>
        </authorList>
    </citation>
    <scope>NUCLEOTIDE SEQUENCE [LARGE SCALE GENOMIC DNA]</scope>
    <source>
        <strain evidence="8">CDC 317 / ATCC MYA-4646</strain>
    </source>
</reference>
<accession>G8BGQ6</accession>
<reference evidence="8" key="2">
    <citation type="journal article" date="2011" name="BMC Genomics">
        <title>Using RNA-seq to determine the transcriptional landscape and the hypoxic response of the pathogenic yeast Candida parapsilosis.</title>
        <authorList>
            <person name="Guida A."/>
            <person name="Lindstaedt C."/>
            <person name="Maguire S.L."/>
            <person name="Ding C."/>
            <person name="Higgins D.G."/>
            <person name="Corton N.J."/>
            <person name="Berriman M."/>
            <person name="Butler G."/>
        </authorList>
    </citation>
    <scope>GENOME REANNOTATION</scope>
    <source>
        <strain evidence="8">CDC 317 / ATCC MYA-4646</strain>
    </source>
</reference>
<evidence type="ECO:0000256" key="1">
    <source>
        <dbReference type="ARBA" id="ARBA00022603"/>
    </source>
</evidence>
<dbReference type="CGD" id="CAL0000148213">
    <property type="gene designation" value="CPAR2_502780"/>
</dbReference>
<reference evidence="6" key="3">
    <citation type="submission" date="2011-10" db="EMBL/GenBank/DDBJ databases">
        <title>Transcriptional landscape of the pathogenic yeast Candida parapsilosis.</title>
        <authorList>
            <person name="Guida A."/>
            <person name="Lindstaedt C."/>
            <person name="Maguire S.L."/>
            <person name="Ding C."/>
            <person name="Higgins D.G."/>
            <person name="Harris D."/>
            <person name="Berriman M."/>
            <person name="Butler G."/>
        </authorList>
    </citation>
    <scope>NUCLEOTIDE SEQUENCE</scope>
    <source>
        <strain evidence="6">CDC317</strain>
    </source>
</reference>
<feature type="domain" description="SET" evidence="4">
    <location>
        <begin position="32"/>
        <end position="276"/>
    </location>
</feature>
<dbReference type="InterPro" id="IPR001214">
    <property type="entry name" value="SET_dom"/>
</dbReference>
<dbReference type="Pfam" id="PF00856">
    <property type="entry name" value="SET"/>
    <property type="match status" value="1"/>
</dbReference>
<dbReference type="GO" id="GO:0016279">
    <property type="term" value="F:protein-lysine N-methyltransferase activity"/>
    <property type="evidence" value="ECO:0007669"/>
    <property type="project" value="InterPro"/>
</dbReference>
<dbReference type="Proteomes" id="UP000005221">
    <property type="component" value="Chromosome 5"/>
</dbReference>